<dbReference type="EMBL" id="CAXIEN010000485">
    <property type="protein sequence ID" value="CAL1299095.1"/>
    <property type="molecule type" value="Genomic_DNA"/>
</dbReference>
<gene>
    <name evidence="2" type="ORF">LARSCL_LOCUS21147</name>
</gene>
<keyword evidence="3" id="KW-1185">Reference proteome</keyword>
<dbReference type="InterPro" id="IPR006578">
    <property type="entry name" value="MADF-dom"/>
</dbReference>
<reference evidence="2 3" key="1">
    <citation type="submission" date="2024-04" db="EMBL/GenBank/DDBJ databases">
        <authorList>
            <person name="Rising A."/>
            <person name="Reimegard J."/>
            <person name="Sonavane S."/>
            <person name="Akerstrom W."/>
            <person name="Nylinder S."/>
            <person name="Hedman E."/>
            <person name="Kallberg Y."/>
        </authorList>
    </citation>
    <scope>NUCLEOTIDE SEQUENCE [LARGE SCALE GENOMIC DNA]</scope>
</reference>
<comment type="caution">
    <text evidence="2">The sequence shown here is derived from an EMBL/GenBank/DDBJ whole genome shotgun (WGS) entry which is preliminary data.</text>
</comment>
<feature type="domain" description="MADF" evidence="1">
    <location>
        <begin position="19"/>
        <end position="61"/>
    </location>
</feature>
<dbReference type="Pfam" id="PF10545">
    <property type="entry name" value="MADF_DNA_bdg"/>
    <property type="match status" value="1"/>
</dbReference>
<dbReference type="Proteomes" id="UP001497382">
    <property type="component" value="Unassembled WGS sequence"/>
</dbReference>
<name>A0AAV2BS27_9ARAC</name>
<evidence type="ECO:0000313" key="2">
    <source>
        <dbReference type="EMBL" id="CAL1299095.1"/>
    </source>
</evidence>
<protein>
    <recommendedName>
        <fullName evidence="1">MADF domain-containing protein</fullName>
    </recommendedName>
</protein>
<sequence length="124" mass="14484">MFCENFDKKPDNEKNDICNKLAKRWKNIKDTYTRSLRKKNKSGQAAESRSRYIYAAQLSFLETAGARTETQSSLEETVIEDTEQQKACEYQISLCYCPLGIRWREICCTECIAPIMTTQFFLVR</sequence>
<evidence type="ECO:0000259" key="1">
    <source>
        <dbReference type="Pfam" id="PF10545"/>
    </source>
</evidence>
<accession>A0AAV2BS27</accession>
<evidence type="ECO:0000313" key="3">
    <source>
        <dbReference type="Proteomes" id="UP001497382"/>
    </source>
</evidence>
<organism evidence="2 3">
    <name type="scientific">Larinioides sclopetarius</name>
    <dbReference type="NCBI Taxonomy" id="280406"/>
    <lineage>
        <taxon>Eukaryota</taxon>
        <taxon>Metazoa</taxon>
        <taxon>Ecdysozoa</taxon>
        <taxon>Arthropoda</taxon>
        <taxon>Chelicerata</taxon>
        <taxon>Arachnida</taxon>
        <taxon>Araneae</taxon>
        <taxon>Araneomorphae</taxon>
        <taxon>Entelegynae</taxon>
        <taxon>Araneoidea</taxon>
        <taxon>Araneidae</taxon>
        <taxon>Larinioides</taxon>
    </lineage>
</organism>
<dbReference type="AlphaFoldDB" id="A0AAV2BS27"/>
<proteinExistence type="predicted"/>